<keyword evidence="2" id="KW-1185">Reference proteome</keyword>
<feature type="non-terminal residue" evidence="1">
    <location>
        <position position="336"/>
    </location>
</feature>
<accession>A0A9N9PE15</accession>
<evidence type="ECO:0000313" key="2">
    <source>
        <dbReference type="Proteomes" id="UP000789759"/>
    </source>
</evidence>
<proteinExistence type="predicted"/>
<comment type="caution">
    <text evidence="1">The sequence shown here is derived from an EMBL/GenBank/DDBJ whole genome shotgun (WGS) entry which is preliminary data.</text>
</comment>
<feature type="non-terminal residue" evidence="1">
    <location>
        <position position="1"/>
    </location>
</feature>
<protein>
    <submittedName>
        <fullName evidence="1">19120_t:CDS:1</fullName>
    </submittedName>
</protein>
<reference evidence="1" key="1">
    <citation type="submission" date="2021-06" db="EMBL/GenBank/DDBJ databases">
        <authorList>
            <person name="Kallberg Y."/>
            <person name="Tangrot J."/>
            <person name="Rosling A."/>
        </authorList>
    </citation>
    <scope>NUCLEOTIDE SEQUENCE</scope>
    <source>
        <strain evidence="1">FL966</strain>
    </source>
</reference>
<evidence type="ECO:0000313" key="1">
    <source>
        <dbReference type="EMBL" id="CAG8811425.1"/>
    </source>
</evidence>
<organism evidence="1 2">
    <name type="scientific">Cetraspora pellucida</name>
    <dbReference type="NCBI Taxonomy" id="1433469"/>
    <lineage>
        <taxon>Eukaryota</taxon>
        <taxon>Fungi</taxon>
        <taxon>Fungi incertae sedis</taxon>
        <taxon>Mucoromycota</taxon>
        <taxon>Glomeromycotina</taxon>
        <taxon>Glomeromycetes</taxon>
        <taxon>Diversisporales</taxon>
        <taxon>Gigasporaceae</taxon>
        <taxon>Cetraspora</taxon>
    </lineage>
</organism>
<gene>
    <name evidence="1" type="ORF">CPELLU_LOCUS18692</name>
</gene>
<name>A0A9N9PE15_9GLOM</name>
<sequence length="336" mass="39399">EEEVPEILDPISEKKQYNELDNIINTSKDIDELNKLKSIIESISFDELKEQIENINLSNVKKLLDKFKKDLESLKNPVINNKLLLKNQKDNILNLIKNKLDKTKEEERLQKETDRKYNTIEKNIDKFLISETLDKFIIENIDSLNEKYLTDEWKFEKWKKKVIPEFLNKFLDNFLQRKDDENLVKKNLDRWLKGEDSLSNQDKLREYSLIEKSEQKIKVAEIKNSKFTGNINKITISDTKVIEKKAELDKSLANSFAKIKDITVKLKKGGKLKLKIVDVDGLGILLILTDGGKITKVVKCLFTYIFPKKYIILIIPNEELAPDAENHHNFWLQYSN</sequence>
<dbReference type="EMBL" id="CAJVQA010038846">
    <property type="protein sequence ID" value="CAG8811425.1"/>
    <property type="molecule type" value="Genomic_DNA"/>
</dbReference>
<dbReference type="AlphaFoldDB" id="A0A9N9PE15"/>
<dbReference type="Proteomes" id="UP000789759">
    <property type="component" value="Unassembled WGS sequence"/>
</dbReference>